<feature type="domain" description="Glycylpeptide N-tetradecanoyltransferase N-terminal" evidence="8">
    <location>
        <begin position="82"/>
        <end position="241"/>
    </location>
</feature>
<organism evidence="10 11">
    <name type="scientific">Calicophoron daubneyi</name>
    <name type="common">Rumen fluke</name>
    <name type="synonym">Paramphistomum daubneyi</name>
    <dbReference type="NCBI Taxonomy" id="300641"/>
    <lineage>
        <taxon>Eukaryota</taxon>
        <taxon>Metazoa</taxon>
        <taxon>Spiralia</taxon>
        <taxon>Lophotrochozoa</taxon>
        <taxon>Platyhelminthes</taxon>
        <taxon>Trematoda</taxon>
        <taxon>Digenea</taxon>
        <taxon>Plagiorchiida</taxon>
        <taxon>Pronocephalata</taxon>
        <taxon>Paramphistomoidea</taxon>
        <taxon>Paramphistomidae</taxon>
        <taxon>Calicophoron</taxon>
    </lineage>
</organism>
<dbReference type="Pfam" id="PF01233">
    <property type="entry name" value="NMT"/>
    <property type="match status" value="1"/>
</dbReference>
<gene>
    <name evidence="10" type="ORF">CDAUBV1_LOCUS13335</name>
</gene>
<dbReference type="PANTHER" id="PTHR11377">
    <property type="entry name" value="N-MYRISTOYL TRANSFERASE"/>
    <property type="match status" value="1"/>
</dbReference>
<dbReference type="GO" id="GO:0004379">
    <property type="term" value="F:glycylpeptide N-tetradecanoyltransferase activity"/>
    <property type="evidence" value="ECO:0007669"/>
    <property type="project" value="UniProtKB-EC"/>
</dbReference>
<evidence type="ECO:0000256" key="3">
    <source>
        <dbReference type="ARBA" id="ARBA00022679"/>
    </source>
</evidence>
<dbReference type="InterPro" id="IPR016181">
    <property type="entry name" value="Acyl_CoA_acyltransferase"/>
</dbReference>
<dbReference type="PANTHER" id="PTHR11377:SF5">
    <property type="entry name" value="GLYCYLPEPTIDE N-TETRADECANOYLTRANSFERASE"/>
    <property type="match status" value="1"/>
</dbReference>
<proteinExistence type="inferred from homology"/>
<accession>A0AAV2TMQ5</accession>
<sequence length="443" mass="51458">MEEPSSGDDGFSGDFASSESRDAEASDEDPSKQLSNPTVVPGSELAEEIDPVMGKKKSKSDYRFWRTQPVPDFDEEIHENGPIEPDRKPDEIPSEPLGLPNGLAWCELSLSDDTQLQELYELLYENYVEADDSLFRFAYPKEFLKWVLQRPGWNCYWHIGVRVIKTGKLVSFIAGTPCEIQIYGQIRRMSEVSFLCLHKEFRSKRITPLLIQELTRRAHWQGLSQAVYTSVAFLPKPVTTCRYWHRPLNPRKLLECGFMERSPEVSLERLVKFYQLPEKTTVNGFRQMTQADLPQAWDLLSKYLQQFSLHPVYTEEEFRHLFLPRKDVVYSFVVANDDGSITDFCSYYILFNSVVQNKNHSTLKVAYSFYNARTVTRWPTLIQDVLITARELGCDVFNTLDLMKNKSFFDELKFCMGDGDLHYYLYNWRCSFPRPDQVALVLP</sequence>
<evidence type="ECO:0000259" key="8">
    <source>
        <dbReference type="Pfam" id="PF01233"/>
    </source>
</evidence>
<comment type="function">
    <text evidence="5">Adds a myristoyl group to the N-terminal glycine residue of certain cellular proteins.</text>
</comment>
<dbReference type="Pfam" id="PF02799">
    <property type="entry name" value="NMT_C"/>
    <property type="match status" value="1"/>
</dbReference>
<keyword evidence="3 5" id="KW-0808">Transferase</keyword>
<evidence type="ECO:0000259" key="9">
    <source>
        <dbReference type="Pfam" id="PF02799"/>
    </source>
</evidence>
<dbReference type="GO" id="GO:0005737">
    <property type="term" value="C:cytoplasm"/>
    <property type="evidence" value="ECO:0007669"/>
    <property type="project" value="TreeGrafter"/>
</dbReference>
<evidence type="ECO:0000313" key="10">
    <source>
        <dbReference type="EMBL" id="CAL5138503.1"/>
    </source>
</evidence>
<evidence type="ECO:0000256" key="6">
    <source>
        <dbReference type="RuleBase" id="RU004178"/>
    </source>
</evidence>
<dbReference type="InterPro" id="IPR022677">
    <property type="entry name" value="NMT_C"/>
</dbReference>
<keyword evidence="4 5" id="KW-0012">Acyltransferase</keyword>
<evidence type="ECO:0000256" key="7">
    <source>
        <dbReference type="SAM" id="MobiDB-lite"/>
    </source>
</evidence>
<dbReference type="InterPro" id="IPR022676">
    <property type="entry name" value="NMT_N"/>
</dbReference>
<evidence type="ECO:0000256" key="2">
    <source>
        <dbReference type="ARBA" id="ARBA00012923"/>
    </source>
</evidence>
<dbReference type="Proteomes" id="UP001497525">
    <property type="component" value="Unassembled WGS sequence"/>
</dbReference>
<reference evidence="10" key="1">
    <citation type="submission" date="2024-06" db="EMBL/GenBank/DDBJ databases">
        <authorList>
            <person name="Liu X."/>
            <person name="Lenzi L."/>
            <person name="Haldenby T S."/>
            <person name="Uol C."/>
        </authorList>
    </citation>
    <scope>NUCLEOTIDE SEQUENCE</scope>
</reference>
<dbReference type="EMBL" id="CAXLJL010000490">
    <property type="protein sequence ID" value="CAL5138503.1"/>
    <property type="molecule type" value="Genomic_DNA"/>
</dbReference>
<dbReference type="Gene3D" id="3.40.630.170">
    <property type="match status" value="1"/>
</dbReference>
<dbReference type="PIRSF" id="PIRSF015892">
    <property type="entry name" value="N-myristl_transf"/>
    <property type="match status" value="1"/>
</dbReference>
<dbReference type="FunFam" id="3.40.630.170:FF:000003">
    <property type="entry name" value="Glycylpeptide N-tetradecanoyltransferase"/>
    <property type="match status" value="1"/>
</dbReference>
<feature type="region of interest" description="Disordered" evidence="7">
    <location>
        <begin position="1"/>
        <end position="94"/>
    </location>
</feature>
<protein>
    <recommendedName>
        <fullName evidence="2 5">Glycylpeptide N-tetradecanoyltransferase</fullName>
        <ecNumber evidence="2 5">2.3.1.97</ecNumber>
    </recommendedName>
</protein>
<evidence type="ECO:0000256" key="5">
    <source>
        <dbReference type="RuleBase" id="RU000586"/>
    </source>
</evidence>
<evidence type="ECO:0000256" key="1">
    <source>
        <dbReference type="ARBA" id="ARBA00009469"/>
    </source>
</evidence>
<dbReference type="InterPro" id="IPR000903">
    <property type="entry name" value="NMT"/>
</dbReference>
<comment type="catalytic activity">
    <reaction evidence="5">
        <text>N-terminal glycyl-[protein] + tetradecanoyl-CoA = N-tetradecanoylglycyl-[protein] + CoA + H(+)</text>
        <dbReference type="Rhea" id="RHEA:15521"/>
        <dbReference type="Rhea" id="RHEA-COMP:12666"/>
        <dbReference type="Rhea" id="RHEA-COMP:12667"/>
        <dbReference type="ChEBI" id="CHEBI:15378"/>
        <dbReference type="ChEBI" id="CHEBI:57287"/>
        <dbReference type="ChEBI" id="CHEBI:57385"/>
        <dbReference type="ChEBI" id="CHEBI:64723"/>
        <dbReference type="ChEBI" id="CHEBI:133050"/>
        <dbReference type="EC" id="2.3.1.97"/>
    </reaction>
</comment>
<comment type="caution">
    <text evidence="10">The sequence shown here is derived from an EMBL/GenBank/DDBJ whole genome shotgun (WGS) entry which is preliminary data.</text>
</comment>
<name>A0AAV2TMQ5_CALDB</name>
<feature type="domain" description="Glycylpeptide N-tetradecanoyltransferase C-terminal" evidence="9">
    <location>
        <begin position="255"/>
        <end position="431"/>
    </location>
</feature>
<dbReference type="EC" id="2.3.1.97" evidence="2 5"/>
<evidence type="ECO:0000313" key="11">
    <source>
        <dbReference type="Proteomes" id="UP001497525"/>
    </source>
</evidence>
<dbReference type="AlphaFoldDB" id="A0AAV2TMQ5"/>
<dbReference type="SUPFAM" id="SSF55729">
    <property type="entry name" value="Acyl-CoA N-acyltransferases (Nat)"/>
    <property type="match status" value="2"/>
</dbReference>
<comment type="similarity">
    <text evidence="1 6">Belongs to the NMT family.</text>
</comment>
<feature type="compositionally biased region" description="Basic and acidic residues" evidence="7">
    <location>
        <begin position="78"/>
        <end position="91"/>
    </location>
</feature>
<evidence type="ECO:0000256" key="4">
    <source>
        <dbReference type="ARBA" id="ARBA00023315"/>
    </source>
</evidence>